<proteinExistence type="inferred from homology"/>
<feature type="non-terminal residue" evidence="6">
    <location>
        <position position="741"/>
    </location>
</feature>
<dbReference type="SUPFAM" id="SSF74788">
    <property type="entry name" value="Cullin repeat-like"/>
    <property type="match status" value="1"/>
</dbReference>
<gene>
    <name evidence="6" type="primary">exoc8</name>
    <name evidence="6" type="ORF">T03_6668</name>
</gene>
<comment type="similarity">
    <text evidence="1">Belongs to the EXO84 family.</text>
</comment>
<evidence type="ECO:0000256" key="2">
    <source>
        <dbReference type="ARBA" id="ARBA00022448"/>
    </source>
</evidence>
<accession>A0A0V1CWY9</accession>
<dbReference type="InterPro" id="IPR033961">
    <property type="entry name" value="Exo84"/>
</dbReference>
<feature type="domain" description="Exocyst component Exo84 C-terminal" evidence="5">
    <location>
        <begin position="308"/>
        <end position="519"/>
    </location>
</feature>
<dbReference type="AlphaFoldDB" id="A0A0V1CWY9"/>
<keyword evidence="7" id="KW-1185">Reference proteome</keyword>
<protein>
    <submittedName>
        <fullName evidence="6">Exocyst complex component 8</fullName>
    </submittedName>
</protein>
<dbReference type="Pfam" id="PF08700">
    <property type="entry name" value="VPS51_Exo84_N"/>
    <property type="match status" value="1"/>
</dbReference>
<evidence type="ECO:0000256" key="4">
    <source>
        <dbReference type="ARBA" id="ARBA00022927"/>
    </source>
</evidence>
<dbReference type="Gene3D" id="1.20.58.1220">
    <property type="entry name" value="Exo84p, C-terminal helical domain"/>
    <property type="match status" value="1"/>
</dbReference>
<dbReference type="InterPro" id="IPR011993">
    <property type="entry name" value="PH-like_dom_sf"/>
</dbReference>
<evidence type="ECO:0000259" key="5">
    <source>
        <dbReference type="Pfam" id="PF16528"/>
    </source>
</evidence>
<dbReference type="GO" id="GO:0015031">
    <property type="term" value="P:protein transport"/>
    <property type="evidence" value="ECO:0007669"/>
    <property type="project" value="UniProtKB-KW"/>
</dbReference>
<evidence type="ECO:0000313" key="6">
    <source>
        <dbReference type="EMBL" id="KRY53783.1"/>
    </source>
</evidence>
<dbReference type="Pfam" id="PF16528">
    <property type="entry name" value="Exo84_C"/>
    <property type="match status" value="1"/>
</dbReference>
<reference evidence="6 7" key="1">
    <citation type="submission" date="2015-01" db="EMBL/GenBank/DDBJ databases">
        <title>Evolution of Trichinella species and genotypes.</title>
        <authorList>
            <person name="Korhonen P.K."/>
            <person name="Edoardo P."/>
            <person name="Giuseppe L.R."/>
            <person name="Gasser R.B."/>
        </authorList>
    </citation>
    <scope>NUCLEOTIDE SEQUENCE [LARGE SCALE GENOMIC DNA]</scope>
    <source>
        <strain evidence="6">ISS120</strain>
    </source>
</reference>
<dbReference type="Gene3D" id="1.20.58.1210">
    <property type="entry name" value="Exo84p, N-terminal helical domain"/>
    <property type="match status" value="1"/>
</dbReference>
<dbReference type="PANTHER" id="PTHR21426:SF12">
    <property type="entry name" value="EXOCYST COMPLEX COMPONENT 8"/>
    <property type="match status" value="1"/>
</dbReference>
<keyword evidence="2" id="KW-0813">Transport</keyword>
<sequence length="741" mass="86434">MKLSKSQMEKELSEENYDPNTFKILQNNWKSGSADDTRKLRELRSSVQFLAEDFSESVKKNVFYNYNQFIETSKEVSRLENDMVHLSLIIGEQKCVIESMMNTSFSQIRGDFRSFSQQIPERRNLTQQLLEMVDDCCHLNENVERELIYESDLTQLHPETMAVMQQIHALLFTDGLMLTVFSPKSMKGVSGQLGQTRYKFTAFYEVENVAFINVKDNDNCRNVFKLLVFPQQSYYKCESTLIKRCWFESLERAKKSMIRQGSLMRQATIRIKTEKKRLCDQATINNQSLDKDQSANSFGKYDSGLDVEWIRELPDELDVCIAQRDFDSALELLTEGTEYYLSKDFLAECCNTDLVKEMTEKFEQKQNQLAEKLMIELKPAMDKYLQGGPKATRKTVLLLIKLDKVSQACDLFLKNQSASIKYLVKELKLIDNPFSYVQQLNRLVCNTLAETVQEFRKLFADYPLCFSVLILWASGEMKNYASLFIRHIFQSGLNLKATARCIKLAFEGAEVLMQSNLDLKFELEMLFEPHIEKMLDETERLLIDAMKLRIAEDRWRPYNLRSKARLNQYISEMNELHLDISDFVFGREDCRLSLTSQICSFARAVVPLTYELCELRQSAEFISNAIDQMLFHIWEIELNYLKDTPDCVPKEIYADNLKFCVGRLLPLCEKIYTESSSVKNFDLLKCLLEELASDLLTFYEPFHIPESKYEVLGENFEIKFFTDFIILFTVNLKLAKNHNLH</sequence>
<dbReference type="Gene3D" id="2.30.29.30">
    <property type="entry name" value="Pleckstrin-homology domain (PH domain)/Phosphotyrosine-binding domain (PTB)"/>
    <property type="match status" value="1"/>
</dbReference>
<dbReference type="GO" id="GO:0000145">
    <property type="term" value="C:exocyst"/>
    <property type="evidence" value="ECO:0007669"/>
    <property type="project" value="InterPro"/>
</dbReference>
<comment type="caution">
    <text evidence="6">The sequence shown here is derived from an EMBL/GenBank/DDBJ whole genome shotgun (WGS) entry which is preliminary data.</text>
</comment>
<dbReference type="GO" id="GO:0006887">
    <property type="term" value="P:exocytosis"/>
    <property type="evidence" value="ECO:0007669"/>
    <property type="project" value="UniProtKB-KW"/>
</dbReference>
<evidence type="ECO:0000313" key="7">
    <source>
        <dbReference type="Proteomes" id="UP000054653"/>
    </source>
</evidence>
<dbReference type="OrthoDB" id="642193at2759"/>
<dbReference type="InterPro" id="IPR042560">
    <property type="entry name" value="Exo84_C_2"/>
</dbReference>
<keyword evidence="4" id="KW-0653">Protein transport</keyword>
<evidence type="ECO:0000256" key="1">
    <source>
        <dbReference type="ARBA" id="ARBA00007210"/>
    </source>
</evidence>
<keyword evidence="3" id="KW-0268">Exocytosis</keyword>
<dbReference type="GO" id="GO:0006893">
    <property type="term" value="P:Golgi to plasma membrane transport"/>
    <property type="evidence" value="ECO:0007669"/>
    <property type="project" value="TreeGrafter"/>
</dbReference>
<dbReference type="SUPFAM" id="SSF50729">
    <property type="entry name" value="PH domain-like"/>
    <property type="match status" value="1"/>
</dbReference>
<dbReference type="EMBL" id="JYDI01000080">
    <property type="protein sequence ID" value="KRY53783.1"/>
    <property type="molecule type" value="Genomic_DNA"/>
</dbReference>
<evidence type="ECO:0000256" key="3">
    <source>
        <dbReference type="ARBA" id="ARBA00022483"/>
    </source>
</evidence>
<dbReference type="PANTHER" id="PTHR21426">
    <property type="entry name" value="EXOCYST COMPLEX COMPONENT 8"/>
    <property type="match status" value="1"/>
</dbReference>
<organism evidence="6 7">
    <name type="scientific">Trichinella britovi</name>
    <name type="common">Parasitic roundworm</name>
    <dbReference type="NCBI Taxonomy" id="45882"/>
    <lineage>
        <taxon>Eukaryota</taxon>
        <taxon>Metazoa</taxon>
        <taxon>Ecdysozoa</taxon>
        <taxon>Nematoda</taxon>
        <taxon>Enoplea</taxon>
        <taxon>Dorylaimia</taxon>
        <taxon>Trichinellida</taxon>
        <taxon>Trichinellidae</taxon>
        <taxon>Trichinella</taxon>
    </lineage>
</organism>
<name>A0A0V1CWY9_TRIBR</name>
<dbReference type="OMA" id="CGADMAL"/>
<dbReference type="InterPro" id="IPR032403">
    <property type="entry name" value="Exo84_C"/>
</dbReference>
<dbReference type="InterPro" id="IPR042561">
    <property type="entry name" value="Exo84_C_1"/>
</dbReference>
<dbReference type="InterPro" id="IPR016159">
    <property type="entry name" value="Cullin_repeat-like_dom_sf"/>
</dbReference>
<dbReference type="Proteomes" id="UP000054653">
    <property type="component" value="Unassembled WGS sequence"/>
</dbReference>